<gene>
    <name evidence="4" type="ORF">PHJA_000398500</name>
</gene>
<proteinExistence type="predicted"/>
<dbReference type="PANTHER" id="PTHR10366:SF696">
    <property type="entry name" value="OS07G0601900 PROTEIN"/>
    <property type="match status" value="1"/>
</dbReference>
<name>A0A830BF17_9LAMI</name>
<evidence type="ECO:0000313" key="4">
    <source>
        <dbReference type="EMBL" id="GFP82555.1"/>
    </source>
</evidence>
<dbReference type="InterPro" id="IPR050425">
    <property type="entry name" value="NAD(P)_dehydrat-like"/>
</dbReference>
<evidence type="ECO:0000256" key="2">
    <source>
        <dbReference type="ARBA" id="ARBA00023002"/>
    </source>
</evidence>
<dbReference type="Proteomes" id="UP000653305">
    <property type="component" value="Unassembled WGS sequence"/>
</dbReference>
<accession>A0A830BF17</accession>
<dbReference type="AlphaFoldDB" id="A0A830BF17"/>
<dbReference type="OrthoDB" id="2735536at2759"/>
<feature type="domain" description="NAD-dependent epimerase/dehydratase" evidence="3">
    <location>
        <begin position="10"/>
        <end position="257"/>
    </location>
</feature>
<keyword evidence="5" id="KW-1185">Reference proteome</keyword>
<dbReference type="PANTHER" id="PTHR10366">
    <property type="entry name" value="NAD DEPENDENT EPIMERASE/DEHYDRATASE"/>
    <property type="match status" value="1"/>
</dbReference>
<keyword evidence="2" id="KW-0560">Oxidoreductase</keyword>
<dbReference type="InterPro" id="IPR036291">
    <property type="entry name" value="NAD(P)-bd_dom_sf"/>
</dbReference>
<evidence type="ECO:0000313" key="5">
    <source>
        <dbReference type="Proteomes" id="UP000653305"/>
    </source>
</evidence>
<reference evidence="4" key="1">
    <citation type="submission" date="2020-07" db="EMBL/GenBank/DDBJ databases">
        <title>Ethylene signaling mediates host invasion by parasitic plants.</title>
        <authorList>
            <person name="Yoshida S."/>
        </authorList>
    </citation>
    <scope>NUCLEOTIDE SEQUENCE</scope>
    <source>
        <strain evidence="4">Okayama</strain>
    </source>
</reference>
<dbReference type="SUPFAM" id="SSF51735">
    <property type="entry name" value="NAD(P)-binding Rossmann-fold domains"/>
    <property type="match status" value="1"/>
</dbReference>
<dbReference type="Pfam" id="PF01370">
    <property type="entry name" value="Epimerase"/>
    <property type="match status" value="1"/>
</dbReference>
<keyword evidence="1" id="KW-0521">NADP</keyword>
<comment type="caution">
    <text evidence="4">The sequence shown here is derived from an EMBL/GenBank/DDBJ whole genome shotgun (WGS) entry which is preliminary data.</text>
</comment>
<dbReference type="InterPro" id="IPR001509">
    <property type="entry name" value="Epimerase_deHydtase"/>
</dbReference>
<sequence>MENGNNNTKVCVTGASGYIGSWLIKKLLEKGYIVHATLRNLGEESKTTLLKSLPMAETRLKLFQADIYNAQEFEAAIQGCQYVVHVATPLFHTQNSTYKDTTEAAIAGIRSIAESCLRSSTVKRLVYTSSVTAASPLREDSSGYKPQMDELCWTPLNLSSSYANDFLLVYMLMEILSYNNLCTGNGGKLEVVSLVCGLVGGETLLPYLSSSLPTVLAQLKGDQIAVNVLRFLQDLLGSIPLIHIEDVCEAHIFCIEKNILCGRFLCAADSCTTQDMANCYQQIHPQFQIAEGLKSGPKGRSKCELSKLRKEGYEFKYGLKDILNDSVECGKRMGYL</sequence>
<organism evidence="4 5">
    <name type="scientific">Phtheirospermum japonicum</name>
    <dbReference type="NCBI Taxonomy" id="374723"/>
    <lineage>
        <taxon>Eukaryota</taxon>
        <taxon>Viridiplantae</taxon>
        <taxon>Streptophyta</taxon>
        <taxon>Embryophyta</taxon>
        <taxon>Tracheophyta</taxon>
        <taxon>Spermatophyta</taxon>
        <taxon>Magnoliopsida</taxon>
        <taxon>eudicotyledons</taxon>
        <taxon>Gunneridae</taxon>
        <taxon>Pentapetalae</taxon>
        <taxon>asterids</taxon>
        <taxon>lamiids</taxon>
        <taxon>Lamiales</taxon>
        <taxon>Orobanchaceae</taxon>
        <taxon>Orobanchaceae incertae sedis</taxon>
        <taxon>Phtheirospermum</taxon>
    </lineage>
</organism>
<dbReference type="GO" id="GO:0016616">
    <property type="term" value="F:oxidoreductase activity, acting on the CH-OH group of donors, NAD or NADP as acceptor"/>
    <property type="evidence" value="ECO:0007669"/>
    <property type="project" value="TreeGrafter"/>
</dbReference>
<evidence type="ECO:0000259" key="3">
    <source>
        <dbReference type="Pfam" id="PF01370"/>
    </source>
</evidence>
<dbReference type="EMBL" id="BMAC01000046">
    <property type="protein sequence ID" value="GFP82555.1"/>
    <property type="molecule type" value="Genomic_DNA"/>
</dbReference>
<protein>
    <submittedName>
        <fullName evidence="4">Dihydroflavonol-4-reductase</fullName>
    </submittedName>
</protein>
<evidence type="ECO:0000256" key="1">
    <source>
        <dbReference type="ARBA" id="ARBA00022857"/>
    </source>
</evidence>
<dbReference type="Gene3D" id="3.40.50.720">
    <property type="entry name" value="NAD(P)-binding Rossmann-like Domain"/>
    <property type="match status" value="1"/>
</dbReference>
<dbReference type="FunFam" id="3.40.50.720:FF:000645">
    <property type="entry name" value="Anthocyanidin reductase ((2S)-flavan-3-ol-forming)"/>
    <property type="match status" value="1"/>
</dbReference>